<dbReference type="GeneID" id="28985865"/>
<dbReference type="RefSeq" id="XP_018280363.1">
    <property type="nucleotide sequence ID" value="XM_018425262.1"/>
</dbReference>
<accession>A0A0J0XS06</accession>
<name>A0A0J0XS06_9TREE</name>
<evidence type="ECO:0000313" key="2">
    <source>
        <dbReference type="EMBL" id="KLT43872.1"/>
    </source>
</evidence>
<gene>
    <name evidence="2" type="ORF">CC85DRAFT_301040</name>
</gene>
<dbReference type="EMBL" id="KQ087191">
    <property type="protein sequence ID" value="KLT43872.1"/>
    <property type="molecule type" value="Genomic_DNA"/>
</dbReference>
<evidence type="ECO:0000256" key="1">
    <source>
        <dbReference type="SAM" id="MobiDB-lite"/>
    </source>
</evidence>
<protein>
    <submittedName>
        <fullName evidence="2">Uncharacterized protein</fullName>
    </submittedName>
</protein>
<keyword evidence="3" id="KW-1185">Reference proteome</keyword>
<sequence length="217" mass="23680">MASPGLYWPSPPRGASVTDLDDWFAITHDDARITVADVASDADSDSEYVLVLSEGDTESEIVHLAPPRSVAVSPVHAATPAATPTTATPSTAPRVHSPRLINLNERKACRPGLNAAAERECGDRWVGLDAKLRKGRLRYLRINHTRHYHVASSYPLADVVFRPTRQNTPVPAAVHRRAHVHASMTVRIVDAGEELARRLAHEGQDSLRSADLGRLET</sequence>
<evidence type="ECO:0000313" key="3">
    <source>
        <dbReference type="Proteomes" id="UP000053611"/>
    </source>
</evidence>
<reference evidence="2 3" key="1">
    <citation type="submission" date="2015-03" db="EMBL/GenBank/DDBJ databases">
        <title>Genomics and transcriptomics of the oil-accumulating basidiomycete yeast T. oleaginosus allow insights into substrate utilization and the diverse evolutionary trajectories of mating systems in fungi.</title>
        <authorList>
            <consortium name="DOE Joint Genome Institute"/>
            <person name="Kourist R."/>
            <person name="Kracht O."/>
            <person name="Bracharz F."/>
            <person name="Lipzen A."/>
            <person name="Nolan M."/>
            <person name="Ohm R."/>
            <person name="Grigoriev I."/>
            <person name="Sun S."/>
            <person name="Heitman J."/>
            <person name="Bruck T."/>
            <person name="Nowrousian M."/>
        </authorList>
    </citation>
    <scope>NUCLEOTIDE SEQUENCE [LARGE SCALE GENOMIC DNA]</scope>
    <source>
        <strain evidence="2 3">IBC0246</strain>
    </source>
</reference>
<proteinExistence type="predicted"/>
<organism evidence="2 3">
    <name type="scientific">Cutaneotrichosporon oleaginosum</name>
    <dbReference type="NCBI Taxonomy" id="879819"/>
    <lineage>
        <taxon>Eukaryota</taxon>
        <taxon>Fungi</taxon>
        <taxon>Dikarya</taxon>
        <taxon>Basidiomycota</taxon>
        <taxon>Agaricomycotina</taxon>
        <taxon>Tremellomycetes</taxon>
        <taxon>Trichosporonales</taxon>
        <taxon>Trichosporonaceae</taxon>
        <taxon>Cutaneotrichosporon</taxon>
    </lineage>
</organism>
<dbReference type="AlphaFoldDB" id="A0A0J0XS06"/>
<dbReference type="Proteomes" id="UP000053611">
    <property type="component" value="Unassembled WGS sequence"/>
</dbReference>
<feature type="region of interest" description="Disordered" evidence="1">
    <location>
        <begin position="73"/>
        <end position="93"/>
    </location>
</feature>